<dbReference type="SUPFAM" id="SSF48371">
    <property type="entry name" value="ARM repeat"/>
    <property type="match status" value="1"/>
</dbReference>
<accession>A0AAJ3DAM4</accession>
<feature type="coiled-coil region" evidence="1">
    <location>
        <begin position="1964"/>
        <end position="2001"/>
    </location>
</feature>
<dbReference type="Proteomes" id="UP000719917">
    <property type="component" value="Unassembled WGS sequence"/>
</dbReference>
<keyword evidence="3" id="KW-1133">Transmembrane helix</keyword>
<proteinExistence type="predicted"/>
<feature type="coiled-coil region" evidence="1">
    <location>
        <begin position="2365"/>
        <end position="2396"/>
    </location>
</feature>
<feature type="coiled-coil region" evidence="1">
    <location>
        <begin position="1905"/>
        <end position="1939"/>
    </location>
</feature>
<reference evidence="5" key="1">
    <citation type="submission" date="2020-01" db="EMBL/GenBank/DDBJ databases">
        <title>First Reported Case and Whole Genome of Weissella confusa in an Equid.</title>
        <authorList>
            <person name="Little S.V."/>
            <person name="Lawhon S.D."/>
        </authorList>
    </citation>
    <scope>NUCLEOTIDE SEQUENCE</scope>
    <source>
        <strain evidence="5">718955</strain>
    </source>
</reference>
<sequence>MKSQVTGDLQLHKIAEDGGQKKWLVKGVATLAMLGGIAAAPDVLEQIEPISDKFASVLHMKGVSAASVAKTINEVTDANEDAPRTTVANSSTGTANFTGYGTSGDANNPNKVTQKGTTSWWTMTTGGNQSGKLVYNTALDTDEDFTVTGSIYARDNFWQGDFVGIFVAPQLPATIGNNGGPGSGLGIYGNSGVAGIKNATALGWDMNKSGDSYYGDPDGSYPAMVLRQTDANAGVVKLSTAYTSAWQPGQGTATNATTQGTGTPYTLTYDADGGDGTNGRLTLTMAGKTVFVQINKTQMPYLSVGVDTTGGSGSWTLWEATMDVKGQREAIPVNVTYKDTAGNQLLAPTSITIGDGQSLGITGVSTGTTSDTITYNAPVIPGYYASTANTVSAHVNDENTYNYSLNVVYTKSPQQATVTKTGLNASNAVRNETVTAATGSTGGTIAIADASLAVSGYSYVVTAPDGSQYSTMSEALAAGSNGVFDSTTNSSGASDAAIQNFGVSYSALSQKANFSYSGGTPLSGAPTVVSGVTDDRLPGSLYVYTPSGYRLDSANTSFASGIGMTYATTMRSATITGTFDADTATDQNSTIVLKADKQTATLKQVINATTSDVESVTGGTDSKIAFAATDSTLAKTGYTYNVTGPDGATYDTLTAALAATPNYDKDNNDGDTDANAQVFTVNYTDTQAPTISTGKDSYQVTTGAGTTADSFLTAINAQVSDNQVDGNATLTSDYADVVKDEPGTYTVTLTATDATGLKTTKTITVVVTETSPYDQESAVSSAASNLETISNDPTKTTADVQAAQQALDDALATAKSGRETAKTNAETAEKNATDQGVADDSTVVDAQKALDDAIAAADNNTGTTQAIVDATNALDRAVAVATANAVATNPVSQETAVASAKENLDKVLADSASTTDQIIAARDALKDAVNDALEARTDALSGADTALDKASQSVAALDPDVIAAQQALQDAVANANADTGTTAAVTQATEALNKAISDAESEQETARAAAAAAIAAMTPVSNEANILAAYKSLQDILDNQNATADEITNATTALTNETATEKAAREDTVSAADTAVTNAQAGDNANDEGVKAAIENLQNVIANATSETADTVDGKVPLTADIEAATQALAQAIADAASAREDAVTAAQDMMSDTAPISLEPETTTAKNALQSVLDDPKATATDIEEAMQDFKDAIDAVREERSTTDEAASDALATAQDSDYADEKGVQDAIAALKEAQENAAGDTGTTAQVEEAMTALQDALDAAESEQQKAIADAQAVATSPVSHEADVVDAQKALDDLIASAESGGDVSIAAIDQAAQALQDAVDAASDARDDANDAADQSVTDAEATNQADEQSVQDAIQALRDLQDAASQDDENALTADIEAATKAVADAVENAAAAQEAARDAAGKVETAPVSNEQGVKDAQQALNDVLDDPASTVAEIEAAQQALEDAVKTAQDNRDTANDTADDVIADAQSGDQAGEPGVQDAITALQELQNKAATDDAGALTADIDAATKAVTQAIADAKAAQDAARDAAGKVETAPVSNESDVKDAQAALDKVLNDPSATVAEIEDATTALENAVDAANTARDSANSNADTAISKAQGTPQINEPAVQMAVEKLQTLQKNAANDSASALTQDILDAIQNLADTVAEAAADKQEAVLAAENALSQTKPVSTEAATAQAISDLQALLADENSTAEAVREATKALTAATASDTTERNATNSDAAGAISDAQASTVATDESVLTAIQNLKDAQTKAANETVDDAGHAWVSQDIVDAMTALQDAVTAAEQAQDTARDEATALIQDDSQTSPVTNEPAITDAKSALQDVINDPNATAADLNDAMAAYQDVIDQTKTQRDNAEATATDAITAAQNSDLSADQGVQDAITALQDVMNQADADSADALTSDIQDAMKALQDAQIAAVESRNQAAELADRVKGQTAPVSQEPGVQQAVSDLDTLLNDSTATADQINNAIKSLQDAVAEANDERDTVNQAANDAATAAANSDQSQSQAVKDAITALQEAQKNAADDQGTSEAIATATKQLQDAVAQEAADQATERDNAAAAMDAIAPVSNETAVATAKNALEAVLGDPKSTADEIADAVKALTDATTSEKANRDTANTTANDAIANVPTEVANEPQVAEAVANLQRLMNDAANDSSDALTKDIVAATEALTKAQNDVVGYREQARDAAADALTKTAPVSHEPGTAAAIDALNALVNDPNANYADIKQATEDLLNQVATDTQERDATSADGNTLLDQAAQSDLANAPSVVEAMHTLRDAIANAATDSSDDLTADIKAAMQALTDAMTSLIDDAREQAQQAIADANPVSNEKGVADAIKKLQTLINDPNATRTAIEAAMDALQNAVEPAKESRESANNQANQAIQAAENSAVSDDPAVQAAMQRLQDILAAAAADDPDNLTIDIKAAMQALQSAVAKAEADQATTSAVTTQTLAPTVGRQADASAPVAVVSTVAGETPAMATQMLYGTTPIYMNGGYPIIVPGVLPYTGYESGVAWVTSVGTPTAGGFLPYQATAPRTLAGDTEGRRIFDQIRQLDGQRVSRAGLDTAIAHENRWLPIGIFLFSSILLLLIAKRRKQDDK</sequence>
<dbReference type="InterPro" id="IPR013783">
    <property type="entry name" value="Ig-like_fold"/>
</dbReference>
<feature type="coiled-coil region" evidence="1">
    <location>
        <begin position="1441"/>
        <end position="1468"/>
    </location>
</feature>
<feature type="region of interest" description="Disordered" evidence="2">
    <location>
        <begin position="1200"/>
        <end position="1222"/>
    </location>
</feature>
<keyword evidence="3" id="KW-0472">Membrane</keyword>
<feature type="transmembrane region" description="Helical" evidence="3">
    <location>
        <begin position="2581"/>
        <end position="2598"/>
    </location>
</feature>
<dbReference type="InterPro" id="IPR000601">
    <property type="entry name" value="PKD_dom"/>
</dbReference>
<feature type="region of interest" description="Disordered" evidence="2">
    <location>
        <begin position="1326"/>
        <end position="1357"/>
    </location>
</feature>
<dbReference type="RefSeq" id="WP_161690270.1">
    <property type="nucleotide sequence ID" value="NZ_JAAAMQ010000002.1"/>
</dbReference>
<name>A0AAJ3DAM4_WEICO</name>
<dbReference type="Gene3D" id="2.60.40.10">
    <property type="entry name" value="Immunoglobulins"/>
    <property type="match status" value="1"/>
</dbReference>
<feature type="coiled-coil region" evidence="1">
    <location>
        <begin position="1840"/>
        <end position="1867"/>
    </location>
</feature>
<evidence type="ECO:0000256" key="2">
    <source>
        <dbReference type="SAM" id="MobiDB-lite"/>
    </source>
</evidence>
<evidence type="ECO:0000256" key="3">
    <source>
        <dbReference type="SAM" id="Phobius"/>
    </source>
</evidence>
<feature type="domain" description="PKD" evidence="4">
    <location>
        <begin position="725"/>
        <end position="768"/>
    </location>
</feature>
<dbReference type="PROSITE" id="PS50093">
    <property type="entry name" value="PKD"/>
    <property type="match status" value="1"/>
</dbReference>
<gene>
    <name evidence="5" type="ORF">GTU77_01455</name>
</gene>
<evidence type="ECO:0000313" key="6">
    <source>
        <dbReference type="Proteomes" id="UP000719917"/>
    </source>
</evidence>
<feature type="region of interest" description="Disordered" evidence="2">
    <location>
        <begin position="1591"/>
        <end position="1610"/>
    </location>
</feature>
<feature type="compositionally biased region" description="Basic and acidic residues" evidence="2">
    <location>
        <begin position="816"/>
        <end position="832"/>
    </location>
</feature>
<feature type="compositionally biased region" description="Polar residues" evidence="2">
    <location>
        <begin position="1342"/>
        <end position="1357"/>
    </location>
</feature>
<feature type="region of interest" description="Disordered" evidence="2">
    <location>
        <begin position="813"/>
        <end position="837"/>
    </location>
</feature>
<evidence type="ECO:0000256" key="1">
    <source>
        <dbReference type="SAM" id="Coils"/>
    </source>
</evidence>
<dbReference type="InterPro" id="IPR016024">
    <property type="entry name" value="ARM-type_fold"/>
</dbReference>
<feature type="coiled-coil region" evidence="1">
    <location>
        <begin position="1248"/>
        <end position="1275"/>
    </location>
</feature>
<organism evidence="5 6">
    <name type="scientific">Weissella confusa</name>
    <name type="common">Lactobacillus confusus</name>
    <dbReference type="NCBI Taxonomy" id="1583"/>
    <lineage>
        <taxon>Bacteria</taxon>
        <taxon>Bacillati</taxon>
        <taxon>Bacillota</taxon>
        <taxon>Bacilli</taxon>
        <taxon>Lactobacillales</taxon>
        <taxon>Lactobacillaceae</taxon>
        <taxon>Weissella</taxon>
    </lineage>
</organism>
<evidence type="ECO:0000313" key="5">
    <source>
        <dbReference type="EMBL" id="NBA10890.1"/>
    </source>
</evidence>
<keyword evidence="1" id="KW-0175">Coiled coil</keyword>
<keyword evidence="3" id="KW-0812">Transmembrane</keyword>
<dbReference type="InterPro" id="IPR035986">
    <property type="entry name" value="PKD_dom_sf"/>
</dbReference>
<dbReference type="SUPFAM" id="SSF49299">
    <property type="entry name" value="PKD domain"/>
    <property type="match status" value="1"/>
</dbReference>
<comment type="caution">
    <text evidence="5">The sequence shown here is derived from an EMBL/GenBank/DDBJ whole genome shotgun (WGS) entry which is preliminary data.</text>
</comment>
<evidence type="ECO:0000259" key="4">
    <source>
        <dbReference type="PROSITE" id="PS50093"/>
    </source>
</evidence>
<dbReference type="EMBL" id="JAAAMQ010000002">
    <property type="protein sequence ID" value="NBA10890.1"/>
    <property type="molecule type" value="Genomic_DNA"/>
</dbReference>
<protein>
    <recommendedName>
        <fullName evidence="4">PKD domain-containing protein</fullName>
    </recommendedName>
</protein>
<feature type="region of interest" description="Disordered" evidence="2">
    <location>
        <begin position="1794"/>
        <end position="1819"/>
    </location>
</feature>